<name>A0A6J7WJF9_9CAUD</name>
<keyword evidence="1" id="KW-1133">Transmembrane helix</keyword>
<accession>A0A6J7WJF9</accession>
<evidence type="ECO:0000256" key="1">
    <source>
        <dbReference type="SAM" id="Phobius"/>
    </source>
</evidence>
<keyword evidence="1" id="KW-0812">Transmembrane</keyword>
<proteinExistence type="predicted"/>
<feature type="transmembrane region" description="Helical" evidence="1">
    <location>
        <begin position="6"/>
        <end position="25"/>
    </location>
</feature>
<gene>
    <name evidence="2" type="ORF">UFOVP202_51</name>
</gene>
<evidence type="ECO:0000313" key="2">
    <source>
        <dbReference type="EMBL" id="CAB5218111.1"/>
    </source>
</evidence>
<organism evidence="2">
    <name type="scientific">uncultured Caudovirales phage</name>
    <dbReference type="NCBI Taxonomy" id="2100421"/>
    <lineage>
        <taxon>Viruses</taxon>
        <taxon>Duplodnaviria</taxon>
        <taxon>Heunggongvirae</taxon>
        <taxon>Uroviricota</taxon>
        <taxon>Caudoviricetes</taxon>
        <taxon>Peduoviridae</taxon>
        <taxon>Maltschvirus</taxon>
        <taxon>Maltschvirus maltsch</taxon>
    </lineage>
</organism>
<protein>
    <submittedName>
        <fullName evidence="2">Uncharacterized protein</fullName>
    </submittedName>
</protein>
<reference evidence="2" key="1">
    <citation type="submission" date="2020-05" db="EMBL/GenBank/DDBJ databases">
        <authorList>
            <person name="Chiriac C."/>
            <person name="Salcher M."/>
            <person name="Ghai R."/>
            <person name="Kavagutti S V."/>
        </authorList>
    </citation>
    <scope>NUCLEOTIDE SEQUENCE</scope>
</reference>
<dbReference type="EMBL" id="LR798254">
    <property type="protein sequence ID" value="CAB5218111.1"/>
    <property type="molecule type" value="Genomic_DNA"/>
</dbReference>
<keyword evidence="1" id="KW-0472">Membrane</keyword>
<sequence length="131" mass="14332">MIDIKFIVAGVAAVVIFGSGWWLGYSKYLDFKKEVEIAAKTQEAKVESIQKQHELVTKGISNEYDAKLALLRQYYANGVRQPNSSSVPNLSAAASFADANTAYAILAGQCAETTQQIVSLQEWINAQMGIK</sequence>